<dbReference type="AlphaFoldDB" id="A0A0G3EJ48"/>
<keyword evidence="4 8" id="KW-1133">Transmembrane helix</keyword>
<gene>
    <name evidence="10" type="ORF">L21SP4_01557</name>
</gene>
<dbReference type="PANTHER" id="PTHR30625">
    <property type="entry name" value="PROTEIN TOLQ"/>
    <property type="match status" value="1"/>
</dbReference>
<evidence type="ECO:0000256" key="6">
    <source>
        <dbReference type="RuleBase" id="RU004057"/>
    </source>
</evidence>
<evidence type="ECO:0000256" key="7">
    <source>
        <dbReference type="SAM" id="Coils"/>
    </source>
</evidence>
<keyword evidence="5 8" id="KW-0472">Membrane</keyword>
<dbReference type="OrthoDB" id="4045at2"/>
<keyword evidence="6" id="KW-0813">Transport</keyword>
<comment type="similarity">
    <text evidence="6">Belongs to the exbB/tolQ family.</text>
</comment>
<dbReference type="RefSeq" id="WP_052882093.1">
    <property type="nucleotide sequence ID" value="NZ_CP010904.1"/>
</dbReference>
<dbReference type="STRING" id="1307763.L21SP4_01557"/>
<evidence type="ECO:0000259" key="9">
    <source>
        <dbReference type="Pfam" id="PF01618"/>
    </source>
</evidence>
<organism evidence="10 11">
    <name type="scientific">Kiritimatiella glycovorans</name>
    <dbReference type="NCBI Taxonomy" id="1307763"/>
    <lineage>
        <taxon>Bacteria</taxon>
        <taxon>Pseudomonadati</taxon>
        <taxon>Kiritimatiellota</taxon>
        <taxon>Kiritimatiellia</taxon>
        <taxon>Kiritimatiellales</taxon>
        <taxon>Kiritimatiellaceae</taxon>
        <taxon>Kiritimatiella</taxon>
    </lineage>
</organism>
<name>A0A0G3EJ48_9BACT</name>
<dbReference type="EMBL" id="CP010904">
    <property type="protein sequence ID" value="AKJ64800.1"/>
    <property type="molecule type" value="Genomic_DNA"/>
</dbReference>
<keyword evidence="2" id="KW-1003">Cell membrane</keyword>
<evidence type="ECO:0000313" key="10">
    <source>
        <dbReference type="EMBL" id="AKJ64800.1"/>
    </source>
</evidence>
<dbReference type="PANTHER" id="PTHR30625:SF11">
    <property type="entry name" value="MOTA_TOLQ_EXBB PROTON CHANNEL DOMAIN-CONTAINING PROTEIN"/>
    <property type="match status" value="1"/>
</dbReference>
<dbReference type="InterPro" id="IPR017270">
    <property type="entry name" value="MotA/TolQ/ExbB-rel"/>
</dbReference>
<reference evidence="10 11" key="2">
    <citation type="journal article" date="2016" name="ISME J.">
        <title>Characterization of the first cultured representative of Verrucomicrobia subdivision 5 indicates the proposal of a novel phylum.</title>
        <authorList>
            <person name="Spring S."/>
            <person name="Bunk B."/>
            <person name="Sproer C."/>
            <person name="Schumann P."/>
            <person name="Rohde M."/>
            <person name="Tindall B.J."/>
            <person name="Klenk H.P."/>
        </authorList>
    </citation>
    <scope>NUCLEOTIDE SEQUENCE [LARGE SCALE GENOMIC DNA]</scope>
    <source>
        <strain evidence="10 11">L21-Fru-AB</strain>
    </source>
</reference>
<dbReference type="KEGG" id="vbl:L21SP4_01557"/>
<evidence type="ECO:0000256" key="8">
    <source>
        <dbReference type="SAM" id="Phobius"/>
    </source>
</evidence>
<dbReference type="GO" id="GO:0017038">
    <property type="term" value="P:protein import"/>
    <property type="evidence" value="ECO:0007669"/>
    <property type="project" value="TreeGrafter"/>
</dbReference>
<evidence type="ECO:0000256" key="5">
    <source>
        <dbReference type="ARBA" id="ARBA00023136"/>
    </source>
</evidence>
<accession>A0A0G3EJ48</accession>
<sequence length="492" mass="52530">MRGVIGHWALVIWRLRRSLGEGRSLAMCGFAFLALLHPVLADGAVSSEPDTVSSAVLQAKADIERDTQELNELRARIAEQRRPLAERLEALQATVKQRRADVQRIRRLRTQGEKEQAALEAEATAVEEECHFLIALFVEYARAMETRVGAAEGARLVERLRPVQTTLATEETTDGFAKAIGDLLALSEDWNAERFGGCLFDGVALDGNGIERQGRFATLGPVAWFDADGDGPTGLAVTQFGATQPAIYDRIPDTQTAAIRALVAGDAARVPIDVTAGDAIKVADAKPTFLEHVRKGGFVMIPLLVVAVIAVALAIWKAVELGGIRVQPGKDVAVAIEAARRGDTAAAREAASGIKPPLRSLVEEAIEHRDSPRDHLEEIMHEHVLTSLPRLERNLGTLAVLGGIAPLLGLLGTVTGMIHTFQLVTIFGSGDAKLLSGGISEALVTTETGLAIAIPVLLVHAFLARRARGIIGALERAAVGIVNDIKVRGIDG</sequence>
<evidence type="ECO:0000256" key="1">
    <source>
        <dbReference type="ARBA" id="ARBA00004651"/>
    </source>
</evidence>
<feature type="transmembrane region" description="Helical" evidence="8">
    <location>
        <begin position="398"/>
        <end position="422"/>
    </location>
</feature>
<keyword evidence="6" id="KW-0653">Protein transport</keyword>
<keyword evidence="11" id="KW-1185">Reference proteome</keyword>
<dbReference type="Pfam" id="PF01618">
    <property type="entry name" value="MotA_ExbB"/>
    <property type="match status" value="1"/>
</dbReference>
<dbReference type="PIRSF" id="PIRSF037714">
    <property type="entry name" value="TolR"/>
    <property type="match status" value="1"/>
</dbReference>
<dbReference type="InterPro" id="IPR002898">
    <property type="entry name" value="MotA_ExbB_proton_chnl"/>
</dbReference>
<dbReference type="GO" id="GO:0005886">
    <property type="term" value="C:plasma membrane"/>
    <property type="evidence" value="ECO:0007669"/>
    <property type="project" value="UniProtKB-SubCell"/>
</dbReference>
<evidence type="ECO:0000256" key="4">
    <source>
        <dbReference type="ARBA" id="ARBA00022989"/>
    </source>
</evidence>
<keyword evidence="3 8" id="KW-0812">Transmembrane</keyword>
<dbReference type="Proteomes" id="UP000035268">
    <property type="component" value="Chromosome"/>
</dbReference>
<evidence type="ECO:0000313" key="11">
    <source>
        <dbReference type="Proteomes" id="UP000035268"/>
    </source>
</evidence>
<proteinExistence type="inferred from homology"/>
<evidence type="ECO:0000256" key="3">
    <source>
        <dbReference type="ARBA" id="ARBA00022692"/>
    </source>
</evidence>
<protein>
    <submittedName>
        <fullName evidence="10">Biopolymer transport protein ExbB</fullName>
    </submittedName>
</protein>
<evidence type="ECO:0000256" key="2">
    <source>
        <dbReference type="ARBA" id="ARBA00022475"/>
    </source>
</evidence>
<feature type="transmembrane region" description="Helical" evidence="8">
    <location>
        <begin position="296"/>
        <end position="316"/>
    </location>
</feature>
<feature type="transmembrane region" description="Helical" evidence="8">
    <location>
        <begin position="442"/>
        <end position="463"/>
    </location>
</feature>
<dbReference type="InterPro" id="IPR050790">
    <property type="entry name" value="ExbB/TolQ_transport"/>
</dbReference>
<keyword evidence="7" id="KW-0175">Coiled coil</keyword>
<feature type="domain" description="MotA/TolQ/ExbB proton channel" evidence="9">
    <location>
        <begin position="358"/>
        <end position="475"/>
    </location>
</feature>
<feature type="coiled-coil region" evidence="7">
    <location>
        <begin position="56"/>
        <end position="129"/>
    </location>
</feature>
<reference evidence="11" key="1">
    <citation type="submission" date="2015-02" db="EMBL/GenBank/DDBJ databases">
        <title>Description and complete genome sequence of the first cultured representative of the subdivision 5 of the Verrucomicrobia phylum.</title>
        <authorList>
            <person name="Spring S."/>
            <person name="Bunk B."/>
            <person name="Sproer C."/>
            <person name="Klenk H.-P."/>
        </authorList>
    </citation>
    <scope>NUCLEOTIDE SEQUENCE [LARGE SCALE GENOMIC DNA]</scope>
    <source>
        <strain evidence="11">L21-Fru-AB</strain>
    </source>
</reference>
<comment type="subcellular location">
    <subcellularLocation>
        <location evidence="1">Cell membrane</location>
        <topology evidence="1">Multi-pass membrane protein</topology>
    </subcellularLocation>
    <subcellularLocation>
        <location evidence="6">Membrane</location>
        <topology evidence="6">Multi-pass membrane protein</topology>
    </subcellularLocation>
</comment>